<keyword evidence="2" id="KW-1185">Reference proteome</keyword>
<dbReference type="Proteomes" id="UP001548189">
    <property type="component" value="Unassembled WGS sequence"/>
</dbReference>
<dbReference type="Pfam" id="PF08888">
    <property type="entry name" value="HopJ"/>
    <property type="match status" value="1"/>
</dbReference>
<dbReference type="Gene3D" id="3.20.160.10">
    <property type="entry name" value="vpa0580 domain like"/>
    <property type="match status" value="1"/>
</dbReference>
<sequence>MKPQKLIEKIIVQPKIIEFSEVIQCIDEYYLYEPSTFINNGLENIAGTNEGSCKIFAFASLNNLNEKQTLACFGHYYREDVLNNPEATDHQNIRNFMQSGWKGIQFEKNALTLKTLIE</sequence>
<name>A0ABV2BVH8_9GAMM</name>
<dbReference type="InterPro" id="IPR014984">
    <property type="entry name" value="HopJ"/>
</dbReference>
<proteinExistence type="predicted"/>
<comment type="caution">
    <text evidence="1">The sequence shown here is derived from an EMBL/GenBank/DDBJ whole genome shotgun (WGS) entry which is preliminary data.</text>
</comment>
<evidence type="ECO:0000313" key="1">
    <source>
        <dbReference type="EMBL" id="MET1255926.1"/>
    </source>
</evidence>
<accession>A0ABV2BVH8</accession>
<reference evidence="1 2" key="1">
    <citation type="submission" date="2024-06" db="EMBL/GenBank/DDBJ databases">
        <authorList>
            <person name="Li F."/>
        </authorList>
    </citation>
    <scope>NUCLEOTIDE SEQUENCE [LARGE SCALE GENOMIC DNA]</scope>
    <source>
        <strain evidence="1 2">GXAS 311</strain>
    </source>
</reference>
<dbReference type="EMBL" id="JBEVCJ010000014">
    <property type="protein sequence ID" value="MET1255926.1"/>
    <property type="molecule type" value="Genomic_DNA"/>
</dbReference>
<dbReference type="InterPro" id="IPR038604">
    <property type="entry name" value="HopJ_sf"/>
</dbReference>
<gene>
    <name evidence="1" type="ORF">ABVT43_12370</name>
</gene>
<evidence type="ECO:0000313" key="2">
    <source>
        <dbReference type="Proteomes" id="UP001548189"/>
    </source>
</evidence>
<organism evidence="1 2">
    <name type="scientific">Aliikangiella maris</name>
    <dbReference type="NCBI Taxonomy" id="3162458"/>
    <lineage>
        <taxon>Bacteria</taxon>
        <taxon>Pseudomonadati</taxon>
        <taxon>Pseudomonadota</taxon>
        <taxon>Gammaproteobacteria</taxon>
        <taxon>Oceanospirillales</taxon>
        <taxon>Pleioneaceae</taxon>
        <taxon>Aliikangiella</taxon>
    </lineage>
</organism>
<protein>
    <submittedName>
        <fullName evidence="1">HopJ type III effector protein</fullName>
    </submittedName>
</protein>